<evidence type="ECO:0000313" key="4">
    <source>
        <dbReference type="EMBL" id="SNV75980.1"/>
    </source>
</evidence>
<dbReference type="InterPro" id="IPR003509">
    <property type="entry name" value="UPF0102_YraN-like"/>
</dbReference>
<dbReference type="EMBL" id="CP009211">
    <property type="protein sequence ID" value="AIJ33813.1"/>
    <property type="molecule type" value="Genomic_DNA"/>
</dbReference>
<dbReference type="RefSeq" id="WP_038591262.1">
    <property type="nucleotide sequence ID" value="NZ_CP009211.1"/>
</dbReference>
<dbReference type="InterPro" id="IPR011335">
    <property type="entry name" value="Restrct_endonuc-II-like"/>
</dbReference>
<evidence type="ECO:0000313" key="3">
    <source>
        <dbReference type="EMBL" id="AIJ33813.1"/>
    </source>
</evidence>
<sequence>MHHTTFANQYELGYAGEASAISFYEQAGYELLAHRARCRSGELDLIFLAPDGAVVCVEVKTRRSTSFGAAEAVTSKKLATMRRCAAEWLAGHEHDYREVRFDVVEALFDGTEFHLQRYQGAEDGAC</sequence>
<dbReference type="Pfam" id="PF02021">
    <property type="entry name" value="UPF0102"/>
    <property type="match status" value="1"/>
</dbReference>
<dbReference type="Proteomes" id="UP000215374">
    <property type="component" value="Chromosome 1"/>
</dbReference>
<dbReference type="Proteomes" id="UP000028780">
    <property type="component" value="Chromosome"/>
</dbReference>
<keyword evidence="4" id="KW-0540">Nuclease</keyword>
<dbReference type="PANTHER" id="PTHR34039:SF1">
    <property type="entry name" value="UPF0102 PROTEIN YRAN"/>
    <property type="match status" value="1"/>
</dbReference>
<dbReference type="GO" id="GO:0003676">
    <property type="term" value="F:nucleic acid binding"/>
    <property type="evidence" value="ECO:0007669"/>
    <property type="project" value="InterPro"/>
</dbReference>
<evidence type="ECO:0000313" key="5">
    <source>
        <dbReference type="Proteomes" id="UP000028780"/>
    </source>
</evidence>
<gene>
    <name evidence="3" type="ORF">CIMIT_07760</name>
    <name evidence="4" type="ORF">SAMEA4535761_01612</name>
</gene>
<keyword evidence="5" id="KW-1185">Reference proteome</keyword>
<comment type="similarity">
    <text evidence="1 2">Belongs to the UPF0102 family.</text>
</comment>
<reference evidence="4 6" key="2">
    <citation type="submission" date="2017-06" db="EMBL/GenBank/DDBJ databases">
        <authorList>
            <consortium name="Pathogen Informatics"/>
        </authorList>
    </citation>
    <scope>NUCLEOTIDE SEQUENCE [LARGE SCALE GENOMIC DNA]</scope>
    <source>
        <strain evidence="4 6">NCTC13015</strain>
    </source>
</reference>
<dbReference type="EMBL" id="LT906467">
    <property type="protein sequence ID" value="SNV75980.1"/>
    <property type="molecule type" value="Genomic_DNA"/>
</dbReference>
<evidence type="ECO:0000313" key="6">
    <source>
        <dbReference type="Proteomes" id="UP000215374"/>
    </source>
</evidence>
<dbReference type="SUPFAM" id="SSF52980">
    <property type="entry name" value="Restriction endonuclease-like"/>
    <property type="match status" value="1"/>
</dbReference>
<keyword evidence="4" id="KW-0378">Hydrolase</keyword>
<dbReference type="HOGENOM" id="CLU_115353_2_2_11"/>
<dbReference type="KEGG" id="cii:CIMIT_07760"/>
<accession>A0A076NK65</accession>
<dbReference type="STRING" id="156978.CIMIT_07760"/>
<reference evidence="3 5" key="1">
    <citation type="submission" date="2014-08" db="EMBL/GenBank/DDBJ databases">
        <title>Complete genome sequence of Corynebacterium imitans DSM 44264, isolated from a five-month-old boy with suspected pharyngeal diphtheria.</title>
        <authorList>
            <person name="Mollmann S."/>
            <person name="Albersmeier A."/>
            <person name="Ruckert C."/>
            <person name="Tauch A."/>
        </authorList>
    </citation>
    <scope>NUCLEOTIDE SEQUENCE [LARGE SCALE GENOMIC DNA]</scope>
    <source>
        <strain evidence="3 5">DSM 44264</strain>
    </source>
</reference>
<dbReference type="InterPro" id="IPR011856">
    <property type="entry name" value="tRNA_endonuc-like_dom_sf"/>
</dbReference>
<dbReference type="Gene3D" id="3.40.1350.10">
    <property type="match status" value="1"/>
</dbReference>
<dbReference type="GO" id="GO:0004519">
    <property type="term" value="F:endonuclease activity"/>
    <property type="evidence" value="ECO:0007669"/>
    <property type="project" value="UniProtKB-KW"/>
</dbReference>
<evidence type="ECO:0000256" key="1">
    <source>
        <dbReference type="ARBA" id="ARBA00006738"/>
    </source>
</evidence>
<dbReference type="HAMAP" id="MF_00048">
    <property type="entry name" value="UPF0102"/>
    <property type="match status" value="1"/>
</dbReference>
<organism evidence="3 5">
    <name type="scientific">Corynebacterium imitans</name>
    <dbReference type="NCBI Taxonomy" id="156978"/>
    <lineage>
        <taxon>Bacteria</taxon>
        <taxon>Bacillati</taxon>
        <taxon>Actinomycetota</taxon>
        <taxon>Actinomycetes</taxon>
        <taxon>Mycobacteriales</taxon>
        <taxon>Corynebacteriaceae</taxon>
        <taxon>Corynebacterium</taxon>
    </lineage>
</organism>
<dbReference type="OrthoDB" id="9794876at2"/>
<protein>
    <recommendedName>
        <fullName evidence="2">UPF0102 protein CIMIT_07760</fullName>
    </recommendedName>
</protein>
<keyword evidence="4" id="KW-0255">Endonuclease</keyword>
<dbReference type="AlphaFoldDB" id="A0A076NK65"/>
<evidence type="ECO:0000256" key="2">
    <source>
        <dbReference type="HAMAP-Rule" id="MF_00048"/>
    </source>
</evidence>
<dbReference type="PANTHER" id="PTHR34039">
    <property type="entry name" value="UPF0102 PROTEIN YRAN"/>
    <property type="match status" value="1"/>
</dbReference>
<proteinExistence type="inferred from homology"/>
<name>A0A076NK65_9CORY</name>
<dbReference type="eggNOG" id="COG0792">
    <property type="taxonomic scope" value="Bacteria"/>
</dbReference>